<dbReference type="Proteomes" id="UP000799423">
    <property type="component" value="Unassembled WGS sequence"/>
</dbReference>
<feature type="chain" id="PRO_5025660874" description="Carbohydrate-binding module family 18 protein" evidence="1">
    <location>
        <begin position="20"/>
        <end position="158"/>
    </location>
</feature>
<keyword evidence="1" id="KW-0732">Signal</keyword>
<name>A0A6A7AXC1_9PLEO</name>
<accession>A0A6A7AXC1</accession>
<dbReference type="OrthoDB" id="3734810at2759"/>
<organism evidence="2 3">
    <name type="scientific">Plenodomus tracheiphilus IPT5</name>
    <dbReference type="NCBI Taxonomy" id="1408161"/>
    <lineage>
        <taxon>Eukaryota</taxon>
        <taxon>Fungi</taxon>
        <taxon>Dikarya</taxon>
        <taxon>Ascomycota</taxon>
        <taxon>Pezizomycotina</taxon>
        <taxon>Dothideomycetes</taxon>
        <taxon>Pleosporomycetidae</taxon>
        <taxon>Pleosporales</taxon>
        <taxon>Pleosporineae</taxon>
        <taxon>Leptosphaeriaceae</taxon>
        <taxon>Plenodomus</taxon>
    </lineage>
</organism>
<proteinExistence type="predicted"/>
<reference evidence="2" key="1">
    <citation type="submission" date="2020-01" db="EMBL/GenBank/DDBJ databases">
        <authorList>
            <consortium name="DOE Joint Genome Institute"/>
            <person name="Haridas S."/>
            <person name="Albert R."/>
            <person name="Binder M."/>
            <person name="Bloem J."/>
            <person name="Labutti K."/>
            <person name="Salamov A."/>
            <person name="Andreopoulos B."/>
            <person name="Baker S.E."/>
            <person name="Barry K."/>
            <person name="Bills G."/>
            <person name="Bluhm B.H."/>
            <person name="Cannon C."/>
            <person name="Castanera R."/>
            <person name="Culley D.E."/>
            <person name="Daum C."/>
            <person name="Ezra D."/>
            <person name="Gonzalez J.B."/>
            <person name="Henrissat B."/>
            <person name="Kuo A."/>
            <person name="Liang C."/>
            <person name="Lipzen A."/>
            <person name="Lutzoni F."/>
            <person name="Magnuson J."/>
            <person name="Mondo S."/>
            <person name="Nolan M."/>
            <person name="Ohm R."/>
            <person name="Pangilinan J."/>
            <person name="Park H.-J."/>
            <person name="Ramirez L."/>
            <person name="Alfaro M."/>
            <person name="Sun H."/>
            <person name="Tritt A."/>
            <person name="Yoshinaga Y."/>
            <person name="Zwiers L.-H."/>
            <person name="Turgeon B.G."/>
            <person name="Goodwin S.B."/>
            <person name="Spatafora J.W."/>
            <person name="Crous P.W."/>
            <person name="Grigoriev I.V."/>
        </authorList>
    </citation>
    <scope>NUCLEOTIDE SEQUENCE</scope>
    <source>
        <strain evidence="2">IPT5</strain>
    </source>
</reference>
<gene>
    <name evidence="2" type="ORF">T440DRAFT_482248</name>
</gene>
<protein>
    <recommendedName>
        <fullName evidence="4">Carbohydrate-binding module family 18 protein</fullName>
    </recommendedName>
</protein>
<dbReference type="AlphaFoldDB" id="A0A6A7AXC1"/>
<evidence type="ECO:0000313" key="3">
    <source>
        <dbReference type="Proteomes" id="UP000799423"/>
    </source>
</evidence>
<keyword evidence="3" id="KW-1185">Reference proteome</keyword>
<sequence length="158" mass="17204">MRFNTAITAVALAIGTANAACMLGGGVDPNCCWGGKDNVDACNRQGACTVGADKYNYCSYFGITPQDCSLRECSLPIAAIPVRRKASLVLRERTFVTSRLVARFSRPRGRCFGTELQSNNGVVVKSSFHRHSIQRERQQKGWCGAWHAWMVAGIGGDE</sequence>
<evidence type="ECO:0000313" key="2">
    <source>
        <dbReference type="EMBL" id="KAF2846825.1"/>
    </source>
</evidence>
<evidence type="ECO:0008006" key="4">
    <source>
        <dbReference type="Google" id="ProtNLM"/>
    </source>
</evidence>
<dbReference type="EMBL" id="MU006331">
    <property type="protein sequence ID" value="KAF2846825.1"/>
    <property type="molecule type" value="Genomic_DNA"/>
</dbReference>
<feature type="signal peptide" evidence="1">
    <location>
        <begin position="1"/>
        <end position="19"/>
    </location>
</feature>
<evidence type="ECO:0000256" key="1">
    <source>
        <dbReference type="SAM" id="SignalP"/>
    </source>
</evidence>